<evidence type="ECO:0000313" key="7">
    <source>
        <dbReference type="EMBL" id="RDB24781.1"/>
    </source>
</evidence>
<dbReference type="InParanoid" id="A0A369JR87"/>
<dbReference type="InterPro" id="IPR011025">
    <property type="entry name" value="GproteinA_insert"/>
</dbReference>
<feature type="binding site" evidence="5">
    <location>
        <begin position="377"/>
        <end position="380"/>
    </location>
    <ligand>
        <name>GTP</name>
        <dbReference type="ChEBI" id="CHEBI:37565"/>
    </ligand>
</feature>
<dbReference type="GO" id="GO:0005525">
    <property type="term" value="F:GTP binding"/>
    <property type="evidence" value="ECO:0007669"/>
    <property type="project" value="UniProtKB-KW"/>
</dbReference>
<dbReference type="PANTHER" id="PTHR10218:SF360">
    <property type="entry name" value="GUANINE NUCLEOTIDE-BINDING PROTEIN SUBUNIT ALPHA HOMOLOG"/>
    <property type="match status" value="1"/>
</dbReference>
<keyword evidence="2 5" id="KW-0547">Nucleotide-binding</keyword>
<evidence type="ECO:0000256" key="6">
    <source>
        <dbReference type="PIRSR" id="PIRSR601019-2"/>
    </source>
</evidence>
<name>A0A369JR87_HYPMA</name>
<dbReference type="Pfam" id="PF00503">
    <property type="entry name" value="G-alpha"/>
    <property type="match status" value="1"/>
</dbReference>
<dbReference type="SUPFAM" id="SSF52540">
    <property type="entry name" value="P-loop containing nucleoside triphosphate hydrolases"/>
    <property type="match status" value="1"/>
</dbReference>
<dbReference type="SMART" id="SM00275">
    <property type="entry name" value="G_alpha"/>
    <property type="match status" value="1"/>
</dbReference>
<keyword evidence="1 6" id="KW-0479">Metal-binding</keyword>
<keyword evidence="8" id="KW-1185">Reference proteome</keyword>
<dbReference type="GO" id="GO:0005737">
    <property type="term" value="C:cytoplasm"/>
    <property type="evidence" value="ECO:0007669"/>
    <property type="project" value="TreeGrafter"/>
</dbReference>
<keyword evidence="4" id="KW-0807">Transducer</keyword>
<proteinExistence type="predicted"/>
<dbReference type="GO" id="GO:0007188">
    <property type="term" value="P:adenylate cyclase-modulating G protein-coupled receptor signaling pathway"/>
    <property type="evidence" value="ECO:0007669"/>
    <property type="project" value="TreeGrafter"/>
</dbReference>
<dbReference type="Proteomes" id="UP000076154">
    <property type="component" value="Unassembled WGS sequence"/>
</dbReference>
<reference evidence="7" key="1">
    <citation type="submission" date="2018-04" db="EMBL/GenBank/DDBJ databases">
        <title>Whole genome sequencing of Hypsizygus marmoreus.</title>
        <authorList>
            <person name="Choi I.-G."/>
            <person name="Min B."/>
            <person name="Kim J.-G."/>
            <person name="Kim S."/>
            <person name="Oh Y.-L."/>
            <person name="Kong W.-S."/>
            <person name="Park H."/>
            <person name="Jeong J."/>
            <person name="Song E.-S."/>
        </authorList>
    </citation>
    <scope>NUCLEOTIDE SEQUENCE [LARGE SCALE GENOMIC DNA]</scope>
    <source>
        <strain evidence="7">51987-8</strain>
    </source>
</reference>
<dbReference type="GO" id="GO:0001664">
    <property type="term" value="F:G protein-coupled receptor binding"/>
    <property type="evidence" value="ECO:0007669"/>
    <property type="project" value="TreeGrafter"/>
</dbReference>
<dbReference type="FunFam" id="3.40.50.300:FF:000692">
    <property type="entry name" value="Guanine nucleotide-binding protein subunit alpha"/>
    <property type="match status" value="1"/>
</dbReference>
<dbReference type="InterPro" id="IPR027417">
    <property type="entry name" value="P-loop_NTPase"/>
</dbReference>
<organism evidence="7 8">
    <name type="scientific">Hypsizygus marmoreus</name>
    <name type="common">White beech mushroom</name>
    <name type="synonym">Agaricus marmoreus</name>
    <dbReference type="NCBI Taxonomy" id="39966"/>
    <lineage>
        <taxon>Eukaryota</taxon>
        <taxon>Fungi</taxon>
        <taxon>Dikarya</taxon>
        <taxon>Basidiomycota</taxon>
        <taxon>Agaricomycotina</taxon>
        <taxon>Agaricomycetes</taxon>
        <taxon>Agaricomycetidae</taxon>
        <taxon>Agaricales</taxon>
        <taxon>Tricholomatineae</taxon>
        <taxon>Lyophyllaceae</taxon>
        <taxon>Hypsizygus</taxon>
    </lineage>
</organism>
<comment type="caution">
    <text evidence="7">The sequence shown here is derived from an EMBL/GenBank/DDBJ whole genome shotgun (WGS) entry which is preliminary data.</text>
</comment>
<dbReference type="InterPro" id="IPR001019">
    <property type="entry name" value="Gprotein_alpha_su"/>
</dbReference>
<sequence>MKLAFDPTDPLTLAIAPPANETSEERRVRQEKEEHALQVSRRIDAELKAERIAMKKMRKAVRVLVLGQSLSGKSTTIKNFQMTYAQKSWVEERASWKAVIFLNLARSVNGIVDILSEELEIAQGILPNSDETAWHGSTSGLTENHKSLTLKLAPLRQIERDLQSLLGSGSSEPEDLHRKLTEGRTTLQEFALRSTSGWKSVLEQIRNPSEGKGESLHRVASQVIAGCKDDIGYLWNDAVVQQILRKRNIRIEDAPGFFLHDLDRIANLDYVPSDEDVVRARLRTTGVQEYRFTLDRGTASSLDWLMYDVAGIRTSRAAWIPYFKDITAIIFLAPLSAFNENLAEDPRINRLDDTFSLWNTICSSKLLSDVQIILFMNKIDILQRKLDSGILVKDFISDFQEQSNDFATVTTWFRRIFGKIHRKGSPPTRKLIAHFTSVVDTKSTAQTLAAVQAVILTNDIVEAGLL</sequence>
<evidence type="ECO:0000256" key="3">
    <source>
        <dbReference type="ARBA" id="ARBA00023134"/>
    </source>
</evidence>
<feature type="binding site" evidence="6">
    <location>
        <position position="284"/>
    </location>
    <ligand>
        <name>Mg(2+)</name>
        <dbReference type="ChEBI" id="CHEBI:18420"/>
    </ligand>
</feature>
<dbReference type="OrthoDB" id="5817230at2759"/>
<evidence type="ECO:0000256" key="5">
    <source>
        <dbReference type="PIRSR" id="PIRSR601019-1"/>
    </source>
</evidence>
<dbReference type="PANTHER" id="PTHR10218">
    <property type="entry name" value="GTP-BINDING PROTEIN ALPHA SUBUNIT"/>
    <property type="match status" value="1"/>
</dbReference>
<dbReference type="GO" id="GO:0005834">
    <property type="term" value="C:heterotrimeric G-protein complex"/>
    <property type="evidence" value="ECO:0007669"/>
    <property type="project" value="TreeGrafter"/>
</dbReference>
<dbReference type="SUPFAM" id="SSF47895">
    <property type="entry name" value="Transducin (alpha subunit), insertion domain"/>
    <property type="match status" value="1"/>
</dbReference>
<evidence type="ECO:0000313" key="8">
    <source>
        <dbReference type="Proteomes" id="UP000076154"/>
    </source>
</evidence>
<dbReference type="EMBL" id="LUEZ02000041">
    <property type="protein sequence ID" value="RDB24781.1"/>
    <property type="molecule type" value="Genomic_DNA"/>
</dbReference>
<dbReference type="GO" id="GO:0003924">
    <property type="term" value="F:GTPase activity"/>
    <property type="evidence" value="ECO:0007669"/>
    <property type="project" value="InterPro"/>
</dbReference>
<dbReference type="GO" id="GO:0031683">
    <property type="term" value="F:G-protein beta/gamma-subunit complex binding"/>
    <property type="evidence" value="ECO:0007669"/>
    <property type="project" value="InterPro"/>
</dbReference>
<dbReference type="AlphaFoldDB" id="A0A369JR87"/>
<gene>
    <name evidence="7" type="primary">GPA4_3</name>
    <name evidence="7" type="ORF">Hypma_007999</name>
</gene>
<dbReference type="PRINTS" id="PR00318">
    <property type="entry name" value="GPROTEINA"/>
</dbReference>
<dbReference type="Gene3D" id="3.40.50.300">
    <property type="entry name" value="P-loop containing nucleotide triphosphate hydrolases"/>
    <property type="match status" value="2"/>
</dbReference>
<protein>
    <submittedName>
        <fullName evidence="7">Guanine nucleotide-binding protein alpha-4 subunit</fullName>
    </submittedName>
</protein>
<keyword evidence="3 5" id="KW-0342">GTP-binding</keyword>
<accession>A0A369JR87</accession>
<dbReference type="STRING" id="39966.A0A369JR87"/>
<dbReference type="PROSITE" id="PS51882">
    <property type="entry name" value="G_ALPHA"/>
    <property type="match status" value="1"/>
</dbReference>
<evidence type="ECO:0000256" key="4">
    <source>
        <dbReference type="ARBA" id="ARBA00023224"/>
    </source>
</evidence>
<keyword evidence="6" id="KW-0460">Magnesium</keyword>
<dbReference type="GO" id="GO:0046872">
    <property type="term" value="F:metal ion binding"/>
    <property type="evidence" value="ECO:0007669"/>
    <property type="project" value="UniProtKB-KW"/>
</dbReference>
<evidence type="ECO:0000256" key="1">
    <source>
        <dbReference type="ARBA" id="ARBA00022723"/>
    </source>
</evidence>
<evidence type="ECO:0000256" key="2">
    <source>
        <dbReference type="ARBA" id="ARBA00022741"/>
    </source>
</evidence>